<dbReference type="InterPro" id="IPR053156">
    <property type="entry name" value="T6SS_TssM-like"/>
</dbReference>
<organism evidence="3 4">
    <name type="scientific">Pseudomonas cuatrocienegasensis</name>
    <dbReference type="NCBI Taxonomy" id="543360"/>
    <lineage>
        <taxon>Bacteria</taxon>
        <taxon>Pseudomonadati</taxon>
        <taxon>Pseudomonadota</taxon>
        <taxon>Gammaproteobacteria</taxon>
        <taxon>Pseudomonadales</taxon>
        <taxon>Pseudomonadaceae</taxon>
        <taxon>Pseudomonas</taxon>
    </lineage>
</organism>
<comment type="caution">
    <text evidence="3">The sequence shown here is derived from an EMBL/GenBank/DDBJ whole genome shotgun (WGS) entry which is preliminary data.</text>
</comment>
<dbReference type="InterPro" id="IPR025743">
    <property type="entry name" value="TssM1_N"/>
</dbReference>
<name>A0ABY1BKN6_9PSED</name>
<dbReference type="PANTHER" id="PTHR36153">
    <property type="entry name" value="INNER MEMBRANE PROTEIN-RELATED"/>
    <property type="match status" value="1"/>
</dbReference>
<feature type="transmembrane region" description="Helical" evidence="1">
    <location>
        <begin position="6"/>
        <end position="27"/>
    </location>
</feature>
<protein>
    <submittedName>
        <fullName evidence="3">Type VI secretion system protein ImpL</fullName>
    </submittedName>
</protein>
<gene>
    <name evidence="3" type="ORF">SAMN05216600_11473</name>
</gene>
<dbReference type="Pfam" id="PF14331">
    <property type="entry name" value="IcmF-related_N"/>
    <property type="match status" value="1"/>
</dbReference>
<dbReference type="PANTHER" id="PTHR36153:SF1">
    <property type="entry name" value="TYPE VI SECRETION SYSTEM COMPONENT TSSM1"/>
    <property type="match status" value="1"/>
</dbReference>
<dbReference type="EMBL" id="FOFP01000014">
    <property type="protein sequence ID" value="SER06206.1"/>
    <property type="molecule type" value="Genomic_DNA"/>
</dbReference>
<accession>A0ABY1BKN6</accession>
<evidence type="ECO:0000313" key="3">
    <source>
        <dbReference type="EMBL" id="SER06206.1"/>
    </source>
</evidence>
<proteinExistence type="predicted"/>
<evidence type="ECO:0000313" key="4">
    <source>
        <dbReference type="Proteomes" id="UP000198512"/>
    </source>
</evidence>
<sequence length="1275" mass="142013">MSSLAIILSVLGIVLLLLALAALFWWLRTQSGTAMRSFYAAVRKMEHEQGIESRYQTPWLMLLGDPREGRQLCAEWQLNPVGRPAWFGRWWADQDGALLVVPQTLFLPEDGGTAPTFVWRRLLGMLLRLRGQRPLDGIIWTIPLARLEDDAQGVADVITLRRRFSELLQHLGLSLPVHVLITGIEDLPGVQELLAALPEAGLDQPLGWSSPYGLDAGWQGYWLDDAVDQVIQALQVAIMEVGAVKGELAEDLYRLPDRLHGLKGNIRTLLEPVFQGNAQGEAAVLRGIYFSAEQVIGNDPHAEWAVAGDDQPSGHGVFSKHLWRQRFLVEQGLAKAVPRILRLRQRWQKMLAGAALVIGACWLVAMLLVWQKGQRDARELTRLVQMTLNDHVQFADPARSEEQARQNLQGFWNLLEQAPRWQFASLVYPSSWVSSLDGQMDYLLRAMARSEAMRPLAQMQHAELLKLLEIRNSDRRPKVEGEHPADWPNYVKARSLALGVYNLEQQNHLLRDALSGDKSALESLAQLGNSSLGLGLDSASLAHHSYYDRALRGLEVPGLQPLDLEAYRDTFSEQFQVLMKFWLTQYFLAENFVRPAGYLRLQLDDLKAQQGNSLKELETINGLVGSLEDIIILTNSAWSHSSSDELVPGYRNMLEKVRQSSLLGPTVEASLNSQAAGLRSSFYSQWIEGVGGDQNLLQRQPGGGLALQEHVSSLDRSIKGLLQRDFVVVALRSEGQELNPHALGNVDELALLQALNFQQSYRDFVTQELALIPPDYRGGMLKAAGQAVVLAMWSGLSSASERRDAMAGHAFDISAKQAHQVMQALRELNRPDLAGALQAQLTRRAVSDIDAALATIDALPVFSQRFAISQWDGGRNLGLQLYRASDVQELKTSLAQQYEVIASSSEEVAPALDWLRAQPDLSIAVQDKLHRLHSIADEMLKYKAQNPTSTPALFEQLVARDFVEMDLSSCSQVLATANVPNGGGDLALRGRNLREQAAQRCNQLLTQGAAGAWNDLADYFNQYLANRFPFAYSLDATDADPARVQHFLALIDSRLAAAEQGLKWASPMDRPAAEDFLARLKQARNWLGPLFVRDESGILGVELDVRWRTDREDERGADQVIGWSLHAADRQIAHPGEVGQRLHWNVGDPLQVMLRWARDSEQRPSIDPLQPSMAVSELEAGWEYRGPWALMRLLRSHIVMQRQPSMDYTEFPLTLQVPVRGAWDGSTQARMFMRLSLLSQGSKLPLSIPPLPVMAPRSPFTSTFSASVVGSEVTP</sequence>
<keyword evidence="1" id="KW-0812">Transmembrane</keyword>
<evidence type="ECO:0000256" key="1">
    <source>
        <dbReference type="SAM" id="Phobius"/>
    </source>
</evidence>
<keyword evidence="4" id="KW-1185">Reference proteome</keyword>
<feature type="domain" description="Type VI secretion system component TssM1 N-terminal" evidence="2">
    <location>
        <begin position="119"/>
        <end position="353"/>
    </location>
</feature>
<reference evidence="3 4" key="1">
    <citation type="submission" date="2016-10" db="EMBL/GenBank/DDBJ databases">
        <authorList>
            <person name="Varghese N."/>
            <person name="Submissions S."/>
        </authorList>
    </citation>
    <scope>NUCLEOTIDE SEQUENCE [LARGE SCALE GENOMIC DNA]</scope>
    <source>
        <strain evidence="3 4">CIP 109853</strain>
    </source>
</reference>
<dbReference type="RefSeq" id="WP_069519105.1">
    <property type="nucleotide sequence ID" value="NZ_FOFP01000014.1"/>
</dbReference>
<feature type="transmembrane region" description="Helical" evidence="1">
    <location>
        <begin position="350"/>
        <end position="370"/>
    </location>
</feature>
<keyword evidence="1" id="KW-0472">Membrane</keyword>
<keyword evidence="1" id="KW-1133">Transmembrane helix</keyword>
<evidence type="ECO:0000259" key="2">
    <source>
        <dbReference type="Pfam" id="PF14331"/>
    </source>
</evidence>
<dbReference type="Proteomes" id="UP000198512">
    <property type="component" value="Unassembled WGS sequence"/>
</dbReference>